<comment type="caution">
    <text evidence="1">The sequence shown here is derived from an EMBL/GenBank/DDBJ whole genome shotgun (WGS) entry which is preliminary data.</text>
</comment>
<gene>
    <name evidence="1" type="ORF">M0R45_016121</name>
</gene>
<dbReference type="AlphaFoldDB" id="A0AAW1XRN9"/>
<organism evidence="1 2">
    <name type="scientific">Rubus argutus</name>
    <name type="common">Southern blackberry</name>
    <dbReference type="NCBI Taxonomy" id="59490"/>
    <lineage>
        <taxon>Eukaryota</taxon>
        <taxon>Viridiplantae</taxon>
        <taxon>Streptophyta</taxon>
        <taxon>Embryophyta</taxon>
        <taxon>Tracheophyta</taxon>
        <taxon>Spermatophyta</taxon>
        <taxon>Magnoliopsida</taxon>
        <taxon>eudicotyledons</taxon>
        <taxon>Gunneridae</taxon>
        <taxon>Pentapetalae</taxon>
        <taxon>rosids</taxon>
        <taxon>fabids</taxon>
        <taxon>Rosales</taxon>
        <taxon>Rosaceae</taxon>
        <taxon>Rosoideae</taxon>
        <taxon>Rosoideae incertae sedis</taxon>
        <taxon>Rubus</taxon>
    </lineage>
</organism>
<evidence type="ECO:0000313" key="1">
    <source>
        <dbReference type="EMBL" id="KAK9939425.1"/>
    </source>
</evidence>
<protein>
    <submittedName>
        <fullName evidence="1">Uncharacterized protein</fullName>
    </submittedName>
</protein>
<dbReference type="Proteomes" id="UP001457282">
    <property type="component" value="Unassembled WGS sequence"/>
</dbReference>
<accession>A0AAW1XRN9</accession>
<dbReference type="EMBL" id="JBEDUW010000003">
    <property type="protein sequence ID" value="KAK9939425.1"/>
    <property type="molecule type" value="Genomic_DNA"/>
</dbReference>
<sequence>MTTVDGSTTRRPGKTWSDVGVVRGTRWAAAATRWVEHGTEAMVAAKVEIKATRVMRLARAELMSGSTTLGSELTAVWYERNRGIDGVGIVGQVAAWTGCG</sequence>
<evidence type="ECO:0000313" key="2">
    <source>
        <dbReference type="Proteomes" id="UP001457282"/>
    </source>
</evidence>
<proteinExistence type="predicted"/>
<reference evidence="1 2" key="1">
    <citation type="journal article" date="2023" name="G3 (Bethesda)">
        <title>A chromosome-length genome assembly and annotation of blackberry (Rubus argutus, cv. 'Hillquist').</title>
        <authorList>
            <person name="Bruna T."/>
            <person name="Aryal R."/>
            <person name="Dudchenko O."/>
            <person name="Sargent D.J."/>
            <person name="Mead D."/>
            <person name="Buti M."/>
            <person name="Cavallini A."/>
            <person name="Hytonen T."/>
            <person name="Andres J."/>
            <person name="Pham M."/>
            <person name="Weisz D."/>
            <person name="Mascagni F."/>
            <person name="Usai G."/>
            <person name="Natali L."/>
            <person name="Bassil N."/>
            <person name="Fernandez G.E."/>
            <person name="Lomsadze A."/>
            <person name="Armour M."/>
            <person name="Olukolu B."/>
            <person name="Poorten T."/>
            <person name="Britton C."/>
            <person name="Davik J."/>
            <person name="Ashrafi H."/>
            <person name="Aiden E.L."/>
            <person name="Borodovsky M."/>
            <person name="Worthington M."/>
        </authorList>
    </citation>
    <scope>NUCLEOTIDE SEQUENCE [LARGE SCALE GENOMIC DNA]</scope>
    <source>
        <strain evidence="1">PI 553951</strain>
    </source>
</reference>
<keyword evidence="2" id="KW-1185">Reference proteome</keyword>
<name>A0AAW1XRN9_RUBAR</name>